<dbReference type="PANTHER" id="PTHR39069">
    <property type="entry name" value="ECDYSONE-INDUCIBLE GENE E1, ISOFORM A"/>
    <property type="match status" value="1"/>
</dbReference>
<organism evidence="3">
    <name type="scientific">Riptortus pedestris</name>
    <name type="common">Bean bug</name>
    <dbReference type="NCBI Taxonomy" id="329032"/>
    <lineage>
        <taxon>Eukaryota</taxon>
        <taxon>Metazoa</taxon>
        <taxon>Ecdysozoa</taxon>
        <taxon>Arthropoda</taxon>
        <taxon>Hexapoda</taxon>
        <taxon>Insecta</taxon>
        <taxon>Pterygota</taxon>
        <taxon>Neoptera</taxon>
        <taxon>Paraneoptera</taxon>
        <taxon>Hemiptera</taxon>
        <taxon>Heteroptera</taxon>
        <taxon>Panheteroptera</taxon>
        <taxon>Pentatomomorpha</taxon>
        <taxon>Coreoidea</taxon>
        <taxon>Alydidae</taxon>
        <taxon>Riptortus</taxon>
    </lineage>
</organism>
<dbReference type="PANTHER" id="PTHR39069:SF8">
    <property type="entry name" value="FI17111P1"/>
    <property type="match status" value="1"/>
</dbReference>
<proteinExistence type="evidence at transcript level"/>
<sequence>MNTRALLLFVCIYFSNNEVLSQETNLTIKIQEYLKCSKDEDCSFNAYCHFGRCTCKDGFLQYKETKKSPIQCFKEASHIEDYCEKDIQCQAALGKHSFCKFETTQNTVGKCNCHENAHYALNQCYKTAYIGGVCDVSDNCVIKSKNLKAFCEYSHCICPPMHHPTDDGTDCFPISELGGPCISNVGCSTLQAVCKEGTCQCKREYIPNFDNQTCLQVAKRLGDPCDEDGQCLEAHRFAICSNSSRVCECEEGAHVFDETCWRTAKLLEKCGNTFECRSDPHRGFGIECRNGTCLCKEGYQMEDRKDCVKWESRSIGIKNTYDLPIIVLLASLTLILRV</sequence>
<dbReference type="Pfam" id="PF01683">
    <property type="entry name" value="EB"/>
    <property type="match status" value="4"/>
</dbReference>
<evidence type="ECO:0000313" key="3">
    <source>
        <dbReference type="EMBL" id="BAN20174.1"/>
    </source>
</evidence>
<feature type="signal peptide" evidence="1">
    <location>
        <begin position="1"/>
        <end position="21"/>
    </location>
</feature>
<feature type="domain" description="EB" evidence="2">
    <location>
        <begin position="29"/>
        <end position="63"/>
    </location>
</feature>
<dbReference type="InterPro" id="IPR006149">
    <property type="entry name" value="EB_dom"/>
</dbReference>
<accession>R4WCS4</accession>
<feature type="domain" description="EB" evidence="2">
    <location>
        <begin position="170"/>
        <end position="214"/>
    </location>
</feature>
<name>R4WCS4_RIPPE</name>
<feature type="domain" description="EB" evidence="2">
    <location>
        <begin position="113"/>
        <end position="166"/>
    </location>
</feature>
<evidence type="ECO:0000256" key="1">
    <source>
        <dbReference type="SAM" id="SignalP"/>
    </source>
</evidence>
<feature type="domain" description="EB" evidence="2">
    <location>
        <begin position="249"/>
        <end position="307"/>
    </location>
</feature>
<feature type="chain" id="PRO_5004372119" description="EB domain-containing protein" evidence="1">
    <location>
        <begin position="22"/>
        <end position="338"/>
    </location>
</feature>
<protein>
    <recommendedName>
        <fullName evidence="2">EB domain-containing protein</fullName>
    </recommendedName>
</protein>
<reference evidence="3" key="1">
    <citation type="journal article" date="2013" name="PLoS ONE">
        <title>Gene expression in gut symbiotic organ of stinkbug affected by extracellular bacterial symbiont.</title>
        <authorList>
            <person name="Futahashi R."/>
            <person name="Tanaka K."/>
            <person name="Tanahashi M."/>
            <person name="Nikoh N."/>
            <person name="Kikuchi Y."/>
            <person name="Lee B.L."/>
            <person name="Fukatsu T."/>
        </authorList>
    </citation>
    <scope>NUCLEOTIDE SEQUENCE</scope>
    <source>
        <tissue evidence="3">Midgut</tissue>
    </source>
</reference>
<keyword evidence="1" id="KW-0732">Signal</keyword>
<evidence type="ECO:0000259" key="2">
    <source>
        <dbReference type="Pfam" id="PF01683"/>
    </source>
</evidence>
<dbReference type="EMBL" id="AK416959">
    <property type="protein sequence ID" value="BAN20174.1"/>
    <property type="molecule type" value="mRNA"/>
</dbReference>
<dbReference type="AlphaFoldDB" id="R4WCS4"/>